<sequence length="246" mass="27312">MYEQDTSSMVQPTLCEVIYHGVEDNSVLLDDLYTPYRLRGLSGDTGRTSTAYGPPSYTDPTTVGYRTPPGFVHPADRLGSSQYNTWQSPNRIQTALSLYSTNTYAPSKTCTLPSGSYYPVATPAWSPGPDPDVVYSQRKERAKTAPCTAKSLPTLLSQRHPAESRHGMLSRAVTSLHHQENSEQEKVKWIPALNAWIPEKRSKSVTEGMAFHINSHYKDKAENKIPHSSDSHELSPFINLTINLSG</sequence>
<dbReference type="AlphaFoldDB" id="A0AAD9MWR4"/>
<feature type="region of interest" description="Disordered" evidence="1">
    <location>
        <begin position="43"/>
        <end position="63"/>
    </location>
</feature>
<reference evidence="2" key="1">
    <citation type="journal article" date="2023" name="Mol. Biol. Evol.">
        <title>Third-Generation Sequencing Reveals the Adaptive Role of the Epigenome in Three Deep-Sea Polychaetes.</title>
        <authorList>
            <person name="Perez M."/>
            <person name="Aroh O."/>
            <person name="Sun Y."/>
            <person name="Lan Y."/>
            <person name="Juniper S.K."/>
            <person name="Young C.R."/>
            <person name="Angers B."/>
            <person name="Qian P.Y."/>
        </authorList>
    </citation>
    <scope>NUCLEOTIDE SEQUENCE</scope>
    <source>
        <strain evidence="2">P08H-3</strain>
    </source>
</reference>
<evidence type="ECO:0000313" key="2">
    <source>
        <dbReference type="EMBL" id="KAK2148642.1"/>
    </source>
</evidence>
<protein>
    <submittedName>
        <fullName evidence="2">Uncharacterized protein</fullName>
    </submittedName>
</protein>
<gene>
    <name evidence="2" type="ORF">LSH36_488g05032</name>
</gene>
<dbReference type="Proteomes" id="UP001208570">
    <property type="component" value="Unassembled WGS sequence"/>
</dbReference>
<evidence type="ECO:0000313" key="3">
    <source>
        <dbReference type="Proteomes" id="UP001208570"/>
    </source>
</evidence>
<organism evidence="2 3">
    <name type="scientific">Paralvinella palmiformis</name>
    <dbReference type="NCBI Taxonomy" id="53620"/>
    <lineage>
        <taxon>Eukaryota</taxon>
        <taxon>Metazoa</taxon>
        <taxon>Spiralia</taxon>
        <taxon>Lophotrochozoa</taxon>
        <taxon>Annelida</taxon>
        <taxon>Polychaeta</taxon>
        <taxon>Sedentaria</taxon>
        <taxon>Canalipalpata</taxon>
        <taxon>Terebellida</taxon>
        <taxon>Terebelliformia</taxon>
        <taxon>Alvinellidae</taxon>
        <taxon>Paralvinella</taxon>
    </lineage>
</organism>
<evidence type="ECO:0000256" key="1">
    <source>
        <dbReference type="SAM" id="MobiDB-lite"/>
    </source>
</evidence>
<dbReference type="EMBL" id="JAODUP010000488">
    <property type="protein sequence ID" value="KAK2148642.1"/>
    <property type="molecule type" value="Genomic_DNA"/>
</dbReference>
<accession>A0AAD9MWR4</accession>
<proteinExistence type="predicted"/>
<name>A0AAD9MWR4_9ANNE</name>
<keyword evidence="3" id="KW-1185">Reference proteome</keyword>
<comment type="caution">
    <text evidence="2">The sequence shown here is derived from an EMBL/GenBank/DDBJ whole genome shotgun (WGS) entry which is preliminary data.</text>
</comment>